<dbReference type="InterPro" id="IPR029151">
    <property type="entry name" value="Sensor-like_sf"/>
</dbReference>
<dbReference type="PANTHER" id="PTHR43531">
    <property type="entry name" value="PROTEIN ICFG"/>
    <property type="match status" value="1"/>
</dbReference>
<evidence type="ECO:0000313" key="12">
    <source>
        <dbReference type="EMBL" id="WIY26375.1"/>
    </source>
</evidence>
<feature type="domain" description="HAMP" evidence="11">
    <location>
        <begin position="358"/>
        <end position="411"/>
    </location>
</feature>
<accession>A0A9Y2L092</accession>
<proteinExistence type="inferred from homology"/>
<keyword evidence="5" id="KW-1133">Transmembrane helix</keyword>
<dbReference type="Gene3D" id="1.10.287.950">
    <property type="entry name" value="Methyl-accepting chemotaxis protein"/>
    <property type="match status" value="1"/>
</dbReference>
<dbReference type="InterPro" id="IPR051310">
    <property type="entry name" value="MCP_chemotaxis"/>
</dbReference>
<reference evidence="12 13" key="1">
    <citation type="submission" date="2023-06" db="EMBL/GenBank/DDBJ databases">
        <title>Parasedimentitalea psychrophila sp. nov., a psychrophilic bacterium isolated from deep-sea sediment.</title>
        <authorList>
            <person name="Li A."/>
        </authorList>
    </citation>
    <scope>NUCLEOTIDE SEQUENCE [LARGE SCALE GENOMIC DNA]</scope>
    <source>
        <strain evidence="12 13">QS115</strain>
    </source>
</reference>
<evidence type="ECO:0000256" key="2">
    <source>
        <dbReference type="ARBA" id="ARBA00022475"/>
    </source>
</evidence>
<dbReference type="SUPFAM" id="SSF103190">
    <property type="entry name" value="Sensory domain-like"/>
    <property type="match status" value="1"/>
</dbReference>
<dbReference type="GO" id="GO:0007165">
    <property type="term" value="P:signal transduction"/>
    <property type="evidence" value="ECO:0007669"/>
    <property type="project" value="UniProtKB-KW"/>
</dbReference>
<keyword evidence="13" id="KW-1185">Reference proteome</keyword>
<evidence type="ECO:0000256" key="4">
    <source>
        <dbReference type="ARBA" id="ARBA00022692"/>
    </source>
</evidence>
<dbReference type="InterPro" id="IPR004089">
    <property type="entry name" value="MCPsignal_dom"/>
</dbReference>
<evidence type="ECO:0000256" key="8">
    <source>
        <dbReference type="PROSITE-ProRule" id="PRU00284"/>
    </source>
</evidence>
<dbReference type="Gene3D" id="3.30.450.20">
    <property type="entry name" value="PAS domain"/>
    <property type="match status" value="1"/>
</dbReference>
<dbReference type="Pfam" id="PF00672">
    <property type="entry name" value="HAMP"/>
    <property type="match status" value="1"/>
</dbReference>
<evidence type="ECO:0000313" key="13">
    <source>
        <dbReference type="Proteomes" id="UP001238334"/>
    </source>
</evidence>
<dbReference type="SUPFAM" id="SSF58104">
    <property type="entry name" value="Methyl-accepting chemotaxis protein (MCP) signaling domain"/>
    <property type="match status" value="1"/>
</dbReference>
<dbReference type="KEGG" id="ppso:QPJ95_05515"/>
<gene>
    <name evidence="12" type="ORF">QPJ95_05515</name>
</gene>
<evidence type="ECO:0000256" key="1">
    <source>
        <dbReference type="ARBA" id="ARBA00004651"/>
    </source>
</evidence>
<keyword evidence="2" id="KW-1003">Cell membrane</keyword>
<evidence type="ECO:0000256" key="9">
    <source>
        <dbReference type="SAM" id="MobiDB-lite"/>
    </source>
</evidence>
<dbReference type="AlphaFoldDB" id="A0A9Y2L092"/>
<feature type="domain" description="Methyl-accepting transducer" evidence="10">
    <location>
        <begin position="478"/>
        <end position="707"/>
    </location>
</feature>
<sequence>MSKKLPLLIALPTIMLTIASGFIYTWQSHSALKEDRETAFYTLLSERRHALKDWLERVETETRAISASKSIASALGEFDRAWQKLGDSPGEHLRNAYIFDNPNPLGEKDELVVATDQSLWSNLHQEYHPGFQIFQRELEYYDFFLLNPQGDLIYSVFKEDDFATNFQSGPYSTSGLGEAFRAAMTLPEGEVHLTSMAAYAPSHGAPAMFISTPVFRKGELLGVFVLQIPIDHMSDILSQSSILGETGLVYLVREDGVALTASPHTDGHQILDPLPNLPQISESFLEGHHSLSGVKGLTDQLVEAESIPFTFRGKTWGIVLEIDSTEALATENEMLRSSVLQVLVVSLIVALLSWFAARGVSRRVVSLARSVENIAQKDYDSPVADADSRDEFGTIARTLEGFKAELKAASLAQEDVKIQQDQQRDVVEQLSGGLLNLANGDLSQPLVKPFPADHEQLRNDFNRTLKTLSSTIDEVISSAESIRGGATEISRASDDLSQRTESQAATLEQTAAALEEMTASVKSAADGAHSVENIVNEAKVEAEESDKVVQQAVSAMTEIEESARHISQIIGVIDDIAFQTNLLALNAGVEAARAGEAGRGFAVVASEVRALAQRSSDAAMEIKTLIVDSSKQVEHGVDLVGKAGEALNSIVTRVGHISQLVSEIAVGSAEQSTGLNEINIGVTQLDQVTQQNAAMVEQATAAGHLLISDASKLSKVVSHFSIEGHSGHQSGRRPVTEDTDEGAAPTAHGTGWDSEPERLPRARSANESPGSAGDWQDF</sequence>
<dbReference type="CDD" id="cd11386">
    <property type="entry name" value="MCP_signal"/>
    <property type="match status" value="1"/>
</dbReference>
<comment type="similarity">
    <text evidence="7">Belongs to the methyl-accepting chemotaxis (MCP) protein family.</text>
</comment>
<protein>
    <submittedName>
        <fullName evidence="12">Methyl-accepting chemotaxis protein</fullName>
    </submittedName>
</protein>
<comment type="subcellular location">
    <subcellularLocation>
        <location evidence="1">Cell membrane</location>
        <topology evidence="1">Multi-pass membrane protein</topology>
    </subcellularLocation>
</comment>
<dbReference type="CDD" id="cd06225">
    <property type="entry name" value="HAMP"/>
    <property type="match status" value="1"/>
</dbReference>
<evidence type="ECO:0000256" key="6">
    <source>
        <dbReference type="ARBA" id="ARBA00023136"/>
    </source>
</evidence>
<dbReference type="FunFam" id="1.10.287.950:FF:000001">
    <property type="entry name" value="Methyl-accepting chemotaxis sensory transducer"/>
    <property type="match status" value="1"/>
</dbReference>
<dbReference type="SMART" id="SM00283">
    <property type="entry name" value="MA"/>
    <property type="match status" value="1"/>
</dbReference>
<dbReference type="InterPro" id="IPR003660">
    <property type="entry name" value="HAMP_dom"/>
</dbReference>
<evidence type="ECO:0000259" key="10">
    <source>
        <dbReference type="PROSITE" id="PS50111"/>
    </source>
</evidence>
<keyword evidence="8" id="KW-0807">Transducer</keyword>
<dbReference type="Pfam" id="PF00015">
    <property type="entry name" value="MCPsignal"/>
    <property type="match status" value="1"/>
</dbReference>
<dbReference type="GO" id="GO:0005886">
    <property type="term" value="C:plasma membrane"/>
    <property type="evidence" value="ECO:0007669"/>
    <property type="project" value="UniProtKB-SubCell"/>
</dbReference>
<dbReference type="PROSITE" id="PS50111">
    <property type="entry name" value="CHEMOTAXIS_TRANSDUC_2"/>
    <property type="match status" value="1"/>
</dbReference>
<feature type="region of interest" description="Disordered" evidence="9">
    <location>
        <begin position="722"/>
        <end position="778"/>
    </location>
</feature>
<evidence type="ECO:0000256" key="7">
    <source>
        <dbReference type="ARBA" id="ARBA00029447"/>
    </source>
</evidence>
<evidence type="ECO:0000256" key="5">
    <source>
        <dbReference type="ARBA" id="ARBA00022989"/>
    </source>
</evidence>
<dbReference type="RefSeq" id="WP_270919322.1">
    <property type="nucleotide sequence ID" value="NZ_CP127247.1"/>
</dbReference>
<dbReference type="PANTHER" id="PTHR43531:SF11">
    <property type="entry name" value="METHYL-ACCEPTING CHEMOTAXIS PROTEIN 3"/>
    <property type="match status" value="1"/>
</dbReference>
<dbReference type="PROSITE" id="PS50885">
    <property type="entry name" value="HAMP"/>
    <property type="match status" value="2"/>
</dbReference>
<dbReference type="Pfam" id="PF02743">
    <property type="entry name" value="dCache_1"/>
    <property type="match status" value="1"/>
</dbReference>
<organism evidence="12 13">
    <name type="scientific">Parasedimentitalea psychrophila</name>
    <dbReference type="NCBI Taxonomy" id="2997337"/>
    <lineage>
        <taxon>Bacteria</taxon>
        <taxon>Pseudomonadati</taxon>
        <taxon>Pseudomonadota</taxon>
        <taxon>Alphaproteobacteria</taxon>
        <taxon>Rhodobacterales</taxon>
        <taxon>Paracoccaceae</taxon>
        <taxon>Parasedimentitalea</taxon>
    </lineage>
</organism>
<keyword evidence="6" id="KW-0472">Membrane</keyword>
<evidence type="ECO:0000256" key="3">
    <source>
        <dbReference type="ARBA" id="ARBA00022500"/>
    </source>
</evidence>
<dbReference type="EMBL" id="CP127247">
    <property type="protein sequence ID" value="WIY26375.1"/>
    <property type="molecule type" value="Genomic_DNA"/>
</dbReference>
<dbReference type="Proteomes" id="UP001238334">
    <property type="component" value="Chromosome"/>
</dbReference>
<keyword evidence="4" id="KW-0812">Transmembrane</keyword>
<dbReference type="SMART" id="SM00304">
    <property type="entry name" value="HAMP"/>
    <property type="match status" value="2"/>
</dbReference>
<dbReference type="SUPFAM" id="SSF158472">
    <property type="entry name" value="HAMP domain-like"/>
    <property type="match status" value="1"/>
</dbReference>
<evidence type="ECO:0000259" key="11">
    <source>
        <dbReference type="PROSITE" id="PS50885"/>
    </source>
</evidence>
<dbReference type="GO" id="GO:0006935">
    <property type="term" value="P:chemotaxis"/>
    <property type="evidence" value="ECO:0007669"/>
    <property type="project" value="UniProtKB-KW"/>
</dbReference>
<name>A0A9Y2L092_9RHOB</name>
<dbReference type="Gene3D" id="6.10.340.10">
    <property type="match status" value="1"/>
</dbReference>
<keyword evidence="3" id="KW-0145">Chemotaxis</keyword>
<feature type="domain" description="HAMP" evidence="11">
    <location>
        <begin position="421"/>
        <end position="473"/>
    </location>
</feature>
<dbReference type="InterPro" id="IPR033479">
    <property type="entry name" value="dCache_1"/>
</dbReference>